<keyword evidence="1" id="KW-0805">Transcription regulation</keyword>
<organism evidence="4 5">
    <name type="scientific">Thioalkalivibrio nitratireducens (strain DSM 14787 / UNIQEM 213 / ALEN2)</name>
    <dbReference type="NCBI Taxonomy" id="1255043"/>
    <lineage>
        <taxon>Bacteria</taxon>
        <taxon>Pseudomonadati</taxon>
        <taxon>Pseudomonadota</taxon>
        <taxon>Gammaproteobacteria</taxon>
        <taxon>Chromatiales</taxon>
        <taxon>Ectothiorhodospiraceae</taxon>
        <taxon>Thioalkalivibrio</taxon>
    </lineage>
</organism>
<dbReference type="InterPro" id="IPR018060">
    <property type="entry name" value="HTH_AraC"/>
</dbReference>
<keyword evidence="2" id="KW-0804">Transcription</keyword>
<gene>
    <name evidence="4" type="ordered locus">TVNIR_2663</name>
</gene>
<dbReference type="AlphaFoldDB" id="L0DXI7"/>
<reference evidence="4" key="1">
    <citation type="submission" date="2015-12" db="EMBL/GenBank/DDBJ databases">
        <authorList>
            <person name="Tikhonova T.V."/>
            <person name="Pavlov A.R."/>
            <person name="Beletsky A.V."/>
            <person name="Mardanov A.V."/>
            <person name="Sorokin D.Y."/>
            <person name="Ravin N.V."/>
            <person name="Popov V.O."/>
        </authorList>
    </citation>
    <scope>NUCLEOTIDE SEQUENCE</scope>
    <source>
        <strain evidence="4">DSM 14787</strain>
    </source>
</reference>
<evidence type="ECO:0000313" key="4">
    <source>
        <dbReference type="EMBL" id="AGA34304.1"/>
    </source>
</evidence>
<dbReference type="Pfam" id="PF12833">
    <property type="entry name" value="HTH_18"/>
    <property type="match status" value="1"/>
</dbReference>
<evidence type="ECO:0000313" key="5">
    <source>
        <dbReference type="Proteomes" id="UP000010809"/>
    </source>
</evidence>
<dbReference type="EMBL" id="CP003989">
    <property type="protein sequence ID" value="AGA34304.1"/>
    <property type="molecule type" value="Genomic_DNA"/>
</dbReference>
<dbReference type="STRING" id="1255043.TVNIR_2663"/>
<dbReference type="HOGENOM" id="CLU_180136_0_0_6"/>
<dbReference type="PATRIC" id="fig|1255043.3.peg.2689"/>
<dbReference type="GO" id="GO:0003700">
    <property type="term" value="F:DNA-binding transcription factor activity"/>
    <property type="evidence" value="ECO:0007669"/>
    <property type="project" value="InterPro"/>
</dbReference>
<dbReference type="InterPro" id="IPR053142">
    <property type="entry name" value="PchR_regulatory_protein"/>
</dbReference>
<dbReference type="OrthoDB" id="6670788at2"/>
<feature type="domain" description="HTH araC/xylS-type" evidence="3">
    <location>
        <begin position="2"/>
        <end position="100"/>
    </location>
</feature>
<dbReference type="PANTHER" id="PTHR47893:SF1">
    <property type="entry name" value="REGULATORY PROTEIN PCHR"/>
    <property type="match status" value="1"/>
</dbReference>
<dbReference type="InterPro" id="IPR009057">
    <property type="entry name" value="Homeodomain-like_sf"/>
</dbReference>
<name>L0DXI7_THIND</name>
<proteinExistence type="predicted"/>
<accession>L0DXI7</accession>
<dbReference type="SUPFAM" id="SSF46689">
    <property type="entry name" value="Homeodomain-like"/>
    <property type="match status" value="2"/>
</dbReference>
<dbReference type="SMART" id="SM00342">
    <property type="entry name" value="HTH_ARAC"/>
    <property type="match status" value="1"/>
</dbReference>
<evidence type="ECO:0000256" key="2">
    <source>
        <dbReference type="ARBA" id="ARBA00023163"/>
    </source>
</evidence>
<dbReference type="RefSeq" id="WP_015259415.1">
    <property type="nucleotide sequence ID" value="NC_019902.2"/>
</dbReference>
<dbReference type="Gene3D" id="1.10.10.60">
    <property type="entry name" value="Homeodomain-like"/>
    <property type="match status" value="1"/>
</dbReference>
<dbReference type="PROSITE" id="PS01124">
    <property type="entry name" value="HTH_ARAC_FAMILY_2"/>
    <property type="match status" value="1"/>
</dbReference>
<evidence type="ECO:0000256" key="1">
    <source>
        <dbReference type="ARBA" id="ARBA00023015"/>
    </source>
</evidence>
<evidence type="ECO:0000259" key="3">
    <source>
        <dbReference type="PROSITE" id="PS01124"/>
    </source>
</evidence>
<dbReference type="eggNOG" id="COG2207">
    <property type="taxonomic scope" value="Bacteria"/>
</dbReference>
<sequence length="101" mass="11360">MRELRDFLDQNPDLPLSLDAVASRAGSNPSTLQKHFRAAFGMTVFEYLRERNLHRARRALEQDGVSVSIAADIAGYSSAANFATAYRRRFGITPKQSKSWI</sequence>
<dbReference type="Proteomes" id="UP000010809">
    <property type="component" value="Chromosome"/>
</dbReference>
<dbReference type="GO" id="GO:0043565">
    <property type="term" value="F:sequence-specific DNA binding"/>
    <property type="evidence" value="ECO:0007669"/>
    <property type="project" value="InterPro"/>
</dbReference>
<protein>
    <submittedName>
        <fullName evidence="4">Transcriptional regulator, AraC family</fullName>
    </submittedName>
</protein>
<dbReference type="PANTHER" id="PTHR47893">
    <property type="entry name" value="REGULATORY PROTEIN PCHR"/>
    <property type="match status" value="1"/>
</dbReference>
<dbReference type="KEGG" id="tni:TVNIR_2663"/>
<keyword evidence="5" id="KW-1185">Reference proteome</keyword>